<feature type="transmembrane region" description="Helical" evidence="1">
    <location>
        <begin position="66"/>
        <end position="83"/>
    </location>
</feature>
<proteinExistence type="predicted"/>
<name>A0A255G5D8_9ACTN</name>
<keyword evidence="1" id="KW-0812">Transmembrane</keyword>
<keyword evidence="3" id="KW-1185">Reference proteome</keyword>
<sequence>MRCAAIGCALGALNSLVNVFGARYGGYPLRPDGVPALQLVGALLGTQWAWALLAFWIGWFARRWRSAVGGALLALWVATPTYYLSDWLGGRTDGFAHGFLAVWMILAIPAALAFGSAGHLGRRPDSWSLLPLLAAPTVVALDRRGGGTLDIQPWPIVLQNLIAALVLILVLGLWFTRERRRPDSDAG</sequence>
<feature type="transmembrane region" description="Helical" evidence="1">
    <location>
        <begin position="127"/>
        <end position="144"/>
    </location>
</feature>
<dbReference type="RefSeq" id="WP_094406338.1">
    <property type="nucleotide sequence ID" value="NZ_NMVO01000016.1"/>
</dbReference>
<organism evidence="2 3">
    <name type="scientific">Enemella evansiae</name>
    <dbReference type="NCBI Taxonomy" id="2016499"/>
    <lineage>
        <taxon>Bacteria</taxon>
        <taxon>Bacillati</taxon>
        <taxon>Actinomycetota</taxon>
        <taxon>Actinomycetes</taxon>
        <taxon>Propionibacteriales</taxon>
        <taxon>Propionibacteriaceae</taxon>
        <taxon>Enemella</taxon>
    </lineage>
</organism>
<evidence type="ECO:0000256" key="1">
    <source>
        <dbReference type="SAM" id="Phobius"/>
    </source>
</evidence>
<reference evidence="2 3" key="1">
    <citation type="submission" date="2017-07" db="EMBL/GenBank/DDBJ databases">
        <title>Draft whole genome sequences of clinical Proprionibacteriaceae strains.</title>
        <authorList>
            <person name="Bernier A.-M."/>
            <person name="Bernard K."/>
            <person name="Domingo M.-C."/>
        </authorList>
    </citation>
    <scope>NUCLEOTIDE SEQUENCE [LARGE SCALE GENOMIC DNA]</scope>
    <source>
        <strain evidence="2 3">NML 030167</strain>
    </source>
</reference>
<keyword evidence="1" id="KW-0472">Membrane</keyword>
<accession>A0A255G5D8</accession>
<comment type="caution">
    <text evidence="2">The sequence shown here is derived from an EMBL/GenBank/DDBJ whole genome shotgun (WGS) entry which is preliminary data.</text>
</comment>
<dbReference type="AlphaFoldDB" id="A0A255G5D8"/>
<dbReference type="Proteomes" id="UP000215896">
    <property type="component" value="Unassembled WGS sequence"/>
</dbReference>
<evidence type="ECO:0000313" key="2">
    <source>
        <dbReference type="EMBL" id="OYO10682.1"/>
    </source>
</evidence>
<protein>
    <submittedName>
        <fullName evidence="2">Uncharacterized protein</fullName>
    </submittedName>
</protein>
<keyword evidence="1" id="KW-1133">Transmembrane helix</keyword>
<feature type="transmembrane region" description="Helical" evidence="1">
    <location>
        <begin position="156"/>
        <end position="175"/>
    </location>
</feature>
<evidence type="ECO:0000313" key="3">
    <source>
        <dbReference type="Proteomes" id="UP000215896"/>
    </source>
</evidence>
<feature type="transmembrane region" description="Helical" evidence="1">
    <location>
        <begin position="37"/>
        <end position="59"/>
    </location>
</feature>
<dbReference type="EMBL" id="NMVO01000016">
    <property type="protein sequence ID" value="OYO10682.1"/>
    <property type="molecule type" value="Genomic_DNA"/>
</dbReference>
<gene>
    <name evidence="2" type="ORF">CGZ94_16970</name>
</gene>
<feature type="transmembrane region" description="Helical" evidence="1">
    <location>
        <begin position="95"/>
        <end position="115"/>
    </location>
</feature>